<reference evidence="1 2" key="1">
    <citation type="submission" date="2016-05" db="EMBL/GenBank/DDBJ databases">
        <authorList>
            <person name="Lavstsen T."/>
            <person name="Jespersen J.S."/>
        </authorList>
    </citation>
    <scope>NUCLEOTIDE SEQUENCE [LARGE SCALE GENOMIC DNA]</scope>
    <source>
        <strain evidence="1 2">SM-5815</strain>
    </source>
</reference>
<dbReference type="RefSeq" id="WP_032127469.1">
    <property type="nucleotide sequence ID" value="NZ_CP031058.1"/>
</dbReference>
<proteinExistence type="predicted"/>
<accession>A0A2W6HXD3</accession>
<name>A0A2W6HXD3_STEMA</name>
<dbReference type="EMBL" id="LXXM01000217">
    <property type="protein sequence ID" value="PZS88170.1"/>
    <property type="molecule type" value="Genomic_DNA"/>
</dbReference>
<dbReference type="Proteomes" id="UP000249614">
    <property type="component" value="Unassembled WGS sequence"/>
</dbReference>
<organism evidence="1 2">
    <name type="scientific">Stenotrophomonas maltophilia</name>
    <name type="common">Pseudomonas maltophilia</name>
    <name type="synonym">Xanthomonas maltophilia</name>
    <dbReference type="NCBI Taxonomy" id="40324"/>
    <lineage>
        <taxon>Bacteria</taxon>
        <taxon>Pseudomonadati</taxon>
        <taxon>Pseudomonadota</taxon>
        <taxon>Gammaproteobacteria</taxon>
        <taxon>Lysobacterales</taxon>
        <taxon>Lysobacteraceae</taxon>
        <taxon>Stenotrophomonas</taxon>
        <taxon>Stenotrophomonas maltophilia group</taxon>
    </lineage>
</organism>
<evidence type="ECO:0000313" key="2">
    <source>
        <dbReference type="Proteomes" id="UP000249614"/>
    </source>
</evidence>
<sequence>MVPAYELERARQTGRWMRDAHKDRNSVPLYAMGEDGLALRRAWLAGYDERDEQIRRKRG</sequence>
<evidence type="ECO:0000313" key="1">
    <source>
        <dbReference type="EMBL" id="PZS88170.1"/>
    </source>
</evidence>
<protein>
    <submittedName>
        <fullName evidence="1">Uncharacterized protein</fullName>
    </submittedName>
</protein>
<dbReference type="AlphaFoldDB" id="A0A2W6HXD3"/>
<gene>
    <name evidence="1" type="ORF">A7X83_15740</name>
</gene>
<comment type="caution">
    <text evidence="1">The sequence shown here is derived from an EMBL/GenBank/DDBJ whole genome shotgun (WGS) entry which is preliminary data.</text>
</comment>